<organism evidence="1 2">
    <name type="scientific">Candidatus Epulonipiscium fishelsonii</name>
    <dbReference type="NCBI Taxonomy" id="77094"/>
    <lineage>
        <taxon>Bacteria</taxon>
        <taxon>Bacillati</taxon>
        <taxon>Bacillota</taxon>
        <taxon>Clostridia</taxon>
        <taxon>Lachnospirales</taxon>
        <taxon>Lachnospiraceae</taxon>
        <taxon>Candidatus Epulonipiscium</taxon>
    </lineage>
</organism>
<keyword evidence="2" id="KW-1185">Reference proteome</keyword>
<keyword evidence="1" id="KW-0456">Lyase</keyword>
<accession>A0ACC8XDA1</accession>
<evidence type="ECO:0000313" key="2">
    <source>
        <dbReference type="Proteomes" id="UP000188605"/>
    </source>
</evidence>
<dbReference type="Proteomes" id="UP000188605">
    <property type="component" value="Unassembled WGS sequence"/>
</dbReference>
<protein>
    <submittedName>
        <fullName evidence="1">Citrate lyase acyl carrier protein</fullName>
    </submittedName>
</protein>
<evidence type="ECO:0000313" key="1">
    <source>
        <dbReference type="EMBL" id="ONI40866.1"/>
    </source>
</evidence>
<proteinExistence type="predicted"/>
<name>A0ACC8XDA1_9FIRM</name>
<sequence length="92" mass="10112">MRIEKIVKAGTVESSDISIILEPTEEDEIVVDLTSVVKHQYGASIEKTIRKILNKYNVTGVNVIANDRGALDCTIEARVETALERAGIEVDI</sequence>
<gene>
    <name evidence="1" type="ORF">AN396_00740</name>
</gene>
<comment type="caution">
    <text evidence="1">The sequence shown here is derived from an EMBL/GenBank/DDBJ whole genome shotgun (WGS) entry which is preliminary data.</text>
</comment>
<dbReference type="EMBL" id="LJDB01000044">
    <property type="protein sequence ID" value="ONI40866.1"/>
    <property type="molecule type" value="Genomic_DNA"/>
</dbReference>
<reference evidence="1" key="1">
    <citation type="submission" date="2016-08" db="EMBL/GenBank/DDBJ databases">
        <authorList>
            <person name="Ngugi D.K."/>
            <person name="Miyake S."/>
            <person name="Stingl U."/>
        </authorList>
    </citation>
    <scope>NUCLEOTIDE SEQUENCE</scope>
    <source>
        <strain evidence="1">SCG-B11WGA-EpuloA1</strain>
    </source>
</reference>